<accession>A0A0F9U467</accession>
<evidence type="ECO:0000256" key="1">
    <source>
        <dbReference type="ARBA" id="ARBA00004496"/>
    </source>
</evidence>
<dbReference type="InterPro" id="IPR015866">
    <property type="entry name" value="Ser-tRNA-synth_1_N"/>
</dbReference>
<evidence type="ECO:0000256" key="14">
    <source>
        <dbReference type="ARBA" id="ARBA00047929"/>
    </source>
</evidence>
<dbReference type="NCBIfam" id="TIGR00414">
    <property type="entry name" value="serS"/>
    <property type="match status" value="1"/>
</dbReference>
<dbReference type="Gene3D" id="3.30.930.10">
    <property type="entry name" value="Bira Bifunctional Protein, Domain 2"/>
    <property type="match status" value="1"/>
</dbReference>
<evidence type="ECO:0000256" key="3">
    <source>
        <dbReference type="ARBA" id="ARBA00010728"/>
    </source>
</evidence>
<keyword evidence="8" id="KW-0067">ATP-binding</keyword>
<dbReference type="GO" id="GO:0004828">
    <property type="term" value="F:serine-tRNA ligase activity"/>
    <property type="evidence" value="ECO:0007669"/>
    <property type="project" value="UniProtKB-EC"/>
</dbReference>
<dbReference type="EMBL" id="LAZR01000148">
    <property type="protein sequence ID" value="KKN86379.1"/>
    <property type="molecule type" value="Genomic_DNA"/>
</dbReference>
<dbReference type="Pfam" id="PF02403">
    <property type="entry name" value="Seryl_tRNA_N"/>
    <property type="match status" value="1"/>
</dbReference>
<comment type="catalytic activity">
    <reaction evidence="15">
        <text>tRNA(Ser) + L-serine + ATP = L-seryl-tRNA(Ser) + AMP + diphosphate + H(+)</text>
        <dbReference type="Rhea" id="RHEA:12292"/>
        <dbReference type="Rhea" id="RHEA-COMP:9669"/>
        <dbReference type="Rhea" id="RHEA-COMP:9703"/>
        <dbReference type="ChEBI" id="CHEBI:15378"/>
        <dbReference type="ChEBI" id="CHEBI:30616"/>
        <dbReference type="ChEBI" id="CHEBI:33019"/>
        <dbReference type="ChEBI" id="CHEBI:33384"/>
        <dbReference type="ChEBI" id="CHEBI:78442"/>
        <dbReference type="ChEBI" id="CHEBI:78533"/>
        <dbReference type="ChEBI" id="CHEBI:456215"/>
        <dbReference type="EC" id="6.1.1.11"/>
    </reaction>
</comment>
<evidence type="ECO:0000256" key="7">
    <source>
        <dbReference type="ARBA" id="ARBA00022741"/>
    </source>
</evidence>
<reference evidence="17" key="1">
    <citation type="journal article" date="2015" name="Nature">
        <title>Complex archaea that bridge the gap between prokaryotes and eukaryotes.</title>
        <authorList>
            <person name="Spang A."/>
            <person name="Saw J.H."/>
            <person name="Jorgensen S.L."/>
            <person name="Zaremba-Niedzwiedzka K."/>
            <person name="Martijn J."/>
            <person name="Lind A.E."/>
            <person name="van Eijk R."/>
            <person name="Schleper C."/>
            <person name="Guy L."/>
            <person name="Ettema T.J."/>
        </authorList>
    </citation>
    <scope>NUCLEOTIDE SEQUENCE</scope>
</reference>
<evidence type="ECO:0000256" key="6">
    <source>
        <dbReference type="ARBA" id="ARBA00022598"/>
    </source>
</evidence>
<dbReference type="Pfam" id="PF00587">
    <property type="entry name" value="tRNA-synt_2b"/>
    <property type="match status" value="1"/>
</dbReference>
<dbReference type="GO" id="GO:0005524">
    <property type="term" value="F:ATP binding"/>
    <property type="evidence" value="ECO:0007669"/>
    <property type="project" value="UniProtKB-KW"/>
</dbReference>
<dbReference type="InterPro" id="IPR006195">
    <property type="entry name" value="aa-tRNA-synth_II"/>
</dbReference>
<dbReference type="PANTHER" id="PTHR43697:SF1">
    <property type="entry name" value="SERINE--TRNA LIGASE"/>
    <property type="match status" value="1"/>
</dbReference>
<evidence type="ECO:0000256" key="10">
    <source>
        <dbReference type="ARBA" id="ARBA00023146"/>
    </source>
</evidence>
<comment type="catalytic activity">
    <reaction evidence="14">
        <text>tRNA(Sec) + L-serine + ATP = L-seryl-tRNA(Sec) + AMP + diphosphate + H(+)</text>
        <dbReference type="Rhea" id="RHEA:42580"/>
        <dbReference type="Rhea" id="RHEA-COMP:9742"/>
        <dbReference type="Rhea" id="RHEA-COMP:10128"/>
        <dbReference type="ChEBI" id="CHEBI:15378"/>
        <dbReference type="ChEBI" id="CHEBI:30616"/>
        <dbReference type="ChEBI" id="CHEBI:33019"/>
        <dbReference type="ChEBI" id="CHEBI:33384"/>
        <dbReference type="ChEBI" id="CHEBI:78442"/>
        <dbReference type="ChEBI" id="CHEBI:78533"/>
        <dbReference type="ChEBI" id="CHEBI:456215"/>
        <dbReference type="EC" id="6.1.1.11"/>
    </reaction>
</comment>
<evidence type="ECO:0000256" key="15">
    <source>
        <dbReference type="ARBA" id="ARBA00048823"/>
    </source>
</evidence>
<keyword evidence="6" id="KW-0436">Ligase</keyword>
<evidence type="ECO:0000256" key="5">
    <source>
        <dbReference type="ARBA" id="ARBA00022490"/>
    </source>
</evidence>
<evidence type="ECO:0000256" key="11">
    <source>
        <dbReference type="ARBA" id="ARBA00031113"/>
    </source>
</evidence>
<dbReference type="InterPro" id="IPR033729">
    <property type="entry name" value="SerRS_core"/>
</dbReference>
<evidence type="ECO:0000256" key="2">
    <source>
        <dbReference type="ARBA" id="ARBA00005045"/>
    </source>
</evidence>
<evidence type="ECO:0000256" key="12">
    <source>
        <dbReference type="ARBA" id="ARBA00033352"/>
    </source>
</evidence>
<dbReference type="PIRSF" id="PIRSF001529">
    <property type="entry name" value="Ser-tRNA-synth_IIa"/>
    <property type="match status" value="1"/>
</dbReference>
<dbReference type="Gene3D" id="1.10.287.40">
    <property type="entry name" value="Serine-tRNA synthetase, tRNA binding domain"/>
    <property type="match status" value="1"/>
</dbReference>
<evidence type="ECO:0000256" key="13">
    <source>
        <dbReference type="ARBA" id="ARBA00039158"/>
    </source>
</evidence>
<dbReference type="InterPro" id="IPR002317">
    <property type="entry name" value="Ser-tRNA-ligase_type_1"/>
</dbReference>
<protein>
    <recommendedName>
        <fullName evidence="13">Serine--tRNA ligase</fullName>
        <ecNumber evidence="4">6.1.1.11</ecNumber>
    </recommendedName>
    <alternativeName>
        <fullName evidence="11">Seryl-tRNA synthetase</fullName>
    </alternativeName>
    <alternativeName>
        <fullName evidence="12">Seryl-tRNA(Ser/Sec) synthetase</fullName>
    </alternativeName>
</protein>
<organism evidence="17">
    <name type="scientific">marine sediment metagenome</name>
    <dbReference type="NCBI Taxonomy" id="412755"/>
    <lineage>
        <taxon>unclassified sequences</taxon>
        <taxon>metagenomes</taxon>
        <taxon>ecological metagenomes</taxon>
    </lineage>
</organism>
<dbReference type="InterPro" id="IPR045864">
    <property type="entry name" value="aa-tRNA-synth_II/BPL/LPL"/>
</dbReference>
<dbReference type="PROSITE" id="PS50862">
    <property type="entry name" value="AA_TRNA_LIGASE_II"/>
    <property type="match status" value="1"/>
</dbReference>
<evidence type="ECO:0000256" key="8">
    <source>
        <dbReference type="ARBA" id="ARBA00022840"/>
    </source>
</evidence>
<dbReference type="PANTHER" id="PTHR43697">
    <property type="entry name" value="SERYL-TRNA SYNTHETASE"/>
    <property type="match status" value="1"/>
</dbReference>
<evidence type="ECO:0000256" key="4">
    <source>
        <dbReference type="ARBA" id="ARBA00012840"/>
    </source>
</evidence>
<dbReference type="PRINTS" id="PR00981">
    <property type="entry name" value="TRNASYNTHSER"/>
</dbReference>
<dbReference type="InterPro" id="IPR002314">
    <property type="entry name" value="aa-tRNA-synt_IIb"/>
</dbReference>
<evidence type="ECO:0000256" key="9">
    <source>
        <dbReference type="ARBA" id="ARBA00022917"/>
    </source>
</evidence>
<dbReference type="InterPro" id="IPR010978">
    <property type="entry name" value="tRNA-bd_arm"/>
</dbReference>
<feature type="domain" description="Aminoacyl-transfer RNA synthetases class-II family profile" evidence="16">
    <location>
        <begin position="136"/>
        <end position="407"/>
    </location>
</feature>
<dbReference type="GO" id="GO:0006434">
    <property type="term" value="P:seryl-tRNA aminoacylation"/>
    <property type="evidence" value="ECO:0007669"/>
    <property type="project" value="InterPro"/>
</dbReference>
<dbReference type="SUPFAM" id="SSF46589">
    <property type="entry name" value="tRNA-binding arm"/>
    <property type="match status" value="1"/>
</dbReference>
<dbReference type="InterPro" id="IPR042103">
    <property type="entry name" value="SerRS_1_N_sf"/>
</dbReference>
<gene>
    <name evidence="17" type="ORF">LCGC14_0269330</name>
</gene>
<dbReference type="GO" id="GO:0005737">
    <property type="term" value="C:cytoplasm"/>
    <property type="evidence" value="ECO:0007669"/>
    <property type="project" value="UniProtKB-SubCell"/>
</dbReference>
<comment type="caution">
    <text evidence="17">The sequence shown here is derived from an EMBL/GenBank/DDBJ whole genome shotgun (WGS) entry which is preliminary data.</text>
</comment>
<evidence type="ECO:0000313" key="17">
    <source>
        <dbReference type="EMBL" id="KKN86379.1"/>
    </source>
</evidence>
<proteinExistence type="inferred from homology"/>
<keyword evidence="5" id="KW-0963">Cytoplasm</keyword>
<dbReference type="EC" id="6.1.1.11" evidence="4"/>
<sequence>MIDIKQIRDNPERFVQAAQKKHIAFDVAALLDVDGQLGDLRRQFQQLRTAQKAAGKEIAKLRGDDKAGAVAEMAQIKASLKDLQGQIDTLQPRFEELMLLAPQPPAEEVPVGADETENVEIRRQGQPRQFDFEPKDHMALGEALDIIDVPRGVKLAGSRNYTLKGAGAMLHYAVLRLAVDRMVAKGFTLINVPVLVDEAIMVGTGFFPIGRDEAYLCPRDQMSLIGTAEAPMTALHRDETLDEAELPKLYVAQSTCFRREAGGAGKDTHGLYRVHFFDKVEQVILGPNDEATSKALHQQIVQNSEEVLQALELPYRVVNVCTGDLGQGQVQKFDIETWMPSRNHYGETHSASRYHEFQARRLNIRYRGADGKLQFVHTLNNTVIASPRILIPILELYQNADGAITVPAALRPYMGGMDRITPAI</sequence>
<dbReference type="AlphaFoldDB" id="A0A0F9U467"/>
<name>A0A0F9U467_9ZZZZ</name>
<keyword evidence="9" id="KW-0648">Protein biosynthesis</keyword>
<evidence type="ECO:0000259" key="16">
    <source>
        <dbReference type="PROSITE" id="PS50862"/>
    </source>
</evidence>
<comment type="similarity">
    <text evidence="3">Belongs to the class-II aminoacyl-tRNA synthetase family. Type-1 seryl-tRNA synthetase subfamily.</text>
</comment>
<keyword evidence="7" id="KW-0547">Nucleotide-binding</keyword>
<dbReference type="SUPFAM" id="SSF55681">
    <property type="entry name" value="Class II aaRS and biotin synthetases"/>
    <property type="match status" value="1"/>
</dbReference>
<keyword evidence="10" id="KW-0030">Aminoacyl-tRNA synthetase</keyword>
<comment type="subcellular location">
    <subcellularLocation>
        <location evidence="1">Cytoplasm</location>
    </subcellularLocation>
</comment>
<dbReference type="CDD" id="cd00770">
    <property type="entry name" value="SerRS_core"/>
    <property type="match status" value="1"/>
</dbReference>
<comment type="pathway">
    <text evidence="2">Aminoacyl-tRNA biosynthesis; selenocysteinyl-tRNA(Sec) biosynthesis; L-seryl-tRNA(Sec) from L-serine and tRNA(Sec): step 1/1.</text>
</comment>